<dbReference type="GO" id="GO:0003735">
    <property type="term" value="F:structural constituent of ribosome"/>
    <property type="evidence" value="ECO:0007669"/>
    <property type="project" value="InterPro"/>
</dbReference>
<evidence type="ECO:0000256" key="5">
    <source>
        <dbReference type="ARBA" id="ARBA00022980"/>
    </source>
</evidence>
<reference evidence="9 12" key="2">
    <citation type="journal article" date="2018" name="Nat. Biotechnol.">
        <title>A standardized bacterial taxonomy based on genome phylogeny substantially revises the tree of life.</title>
        <authorList>
            <person name="Parks D.H."/>
            <person name="Chuvochina M."/>
            <person name="Waite D.W."/>
            <person name="Rinke C."/>
            <person name="Skarshewski A."/>
            <person name="Chaumeil P.A."/>
            <person name="Hugenholtz P."/>
        </authorList>
    </citation>
    <scope>NUCLEOTIDE SEQUENCE [LARGE SCALE GENOMIC DNA]</scope>
    <source>
        <strain evidence="9">UBA8739</strain>
    </source>
</reference>
<evidence type="ECO:0000313" key="11">
    <source>
        <dbReference type="Proteomes" id="UP000075787"/>
    </source>
</evidence>
<dbReference type="GeneID" id="97244360"/>
<keyword evidence="4 8" id="KW-0694">RNA-binding</keyword>
<evidence type="ECO:0000256" key="2">
    <source>
        <dbReference type="ARBA" id="ARBA00007634"/>
    </source>
</evidence>
<keyword evidence="6 8" id="KW-0687">Ribonucleoprotein</keyword>
<evidence type="ECO:0000313" key="10">
    <source>
        <dbReference type="EMBL" id="KYO51588.1"/>
    </source>
</evidence>
<evidence type="ECO:0000256" key="1">
    <source>
        <dbReference type="ARBA" id="ARBA00003134"/>
    </source>
</evidence>
<dbReference type="Proteomes" id="UP000075787">
    <property type="component" value="Unassembled WGS sequence"/>
</dbReference>
<dbReference type="FunFam" id="1.20.58.110:FF:000001">
    <property type="entry name" value="30S ribosomal protein S20"/>
    <property type="match status" value="1"/>
</dbReference>
<dbReference type="Gene3D" id="1.20.58.110">
    <property type="entry name" value="Ribosomal protein S20"/>
    <property type="match status" value="1"/>
</dbReference>
<dbReference type="InterPro" id="IPR002583">
    <property type="entry name" value="Ribosomal_bS20"/>
</dbReference>
<dbReference type="OMA" id="GVIHKNA"/>
<dbReference type="EMBL" id="LPZR01000170">
    <property type="protein sequence ID" value="KYO51588.1"/>
    <property type="molecule type" value="Genomic_DNA"/>
</dbReference>
<proteinExistence type="inferred from homology"/>
<comment type="similarity">
    <text evidence="2 8">Belongs to the bacterial ribosomal protein bS20 family.</text>
</comment>
<evidence type="ECO:0000256" key="8">
    <source>
        <dbReference type="HAMAP-Rule" id="MF_00500"/>
    </source>
</evidence>
<evidence type="ECO:0000313" key="9">
    <source>
        <dbReference type="EMBL" id="HAE47992.1"/>
    </source>
</evidence>
<keyword evidence="5 8" id="KW-0689">Ribosomal protein</keyword>
<sequence>MANHVSAEKRIRRNARRAEINGARISRIRTFVKKVEKALALGDKDAAVAAFAVAEPELRRGVNKGVLHGNTASRKISRLSARVKALSQA</sequence>
<dbReference type="PANTHER" id="PTHR33398:SF1">
    <property type="entry name" value="SMALL RIBOSOMAL SUBUNIT PROTEIN BS20C"/>
    <property type="match status" value="1"/>
</dbReference>
<evidence type="ECO:0000256" key="6">
    <source>
        <dbReference type="ARBA" id="ARBA00023274"/>
    </source>
</evidence>
<dbReference type="Proteomes" id="UP000257706">
    <property type="component" value="Unassembled WGS sequence"/>
</dbReference>
<dbReference type="SUPFAM" id="SSF46992">
    <property type="entry name" value="Ribosomal protein S20"/>
    <property type="match status" value="1"/>
</dbReference>
<dbReference type="GO" id="GO:0015935">
    <property type="term" value="C:small ribosomal subunit"/>
    <property type="evidence" value="ECO:0007669"/>
    <property type="project" value="TreeGrafter"/>
</dbReference>
<dbReference type="AlphaFoldDB" id="A0A162KLU9"/>
<reference evidence="10 11" key="1">
    <citation type="submission" date="2015-12" db="EMBL/GenBank/DDBJ databases">
        <title>Genome sequence of Tistrella mobilis MCCC 1A02139.</title>
        <authorList>
            <person name="Lu L."/>
            <person name="Lai Q."/>
            <person name="Shao Z."/>
            <person name="Qian P."/>
        </authorList>
    </citation>
    <scope>NUCLEOTIDE SEQUENCE [LARGE SCALE GENOMIC DNA]</scope>
    <source>
        <strain evidence="10 11">MCCC 1A02139</strain>
    </source>
</reference>
<dbReference type="PANTHER" id="PTHR33398">
    <property type="entry name" value="30S RIBOSOMAL PROTEIN S20"/>
    <property type="match status" value="1"/>
</dbReference>
<dbReference type="InterPro" id="IPR036510">
    <property type="entry name" value="Ribosomal_bS20_sf"/>
</dbReference>
<comment type="caution">
    <text evidence="10">The sequence shown here is derived from an EMBL/GenBank/DDBJ whole genome shotgun (WGS) entry which is preliminary data.</text>
</comment>
<evidence type="ECO:0000256" key="7">
    <source>
        <dbReference type="ARBA" id="ARBA00035136"/>
    </source>
</evidence>
<evidence type="ECO:0000256" key="4">
    <source>
        <dbReference type="ARBA" id="ARBA00022884"/>
    </source>
</evidence>
<dbReference type="GO" id="GO:0006412">
    <property type="term" value="P:translation"/>
    <property type="evidence" value="ECO:0007669"/>
    <property type="project" value="UniProtKB-UniRule"/>
</dbReference>
<evidence type="ECO:0000313" key="12">
    <source>
        <dbReference type="Proteomes" id="UP000257706"/>
    </source>
</evidence>
<dbReference type="Pfam" id="PF01649">
    <property type="entry name" value="Ribosomal_S20p"/>
    <property type="match status" value="1"/>
</dbReference>
<gene>
    <name evidence="8" type="primary">rpsT</name>
    <name evidence="10" type="ORF">AUP44_08290</name>
    <name evidence="9" type="ORF">DCK97_11275</name>
</gene>
<organism evidence="10 11">
    <name type="scientific">Tistrella mobilis</name>
    <dbReference type="NCBI Taxonomy" id="171437"/>
    <lineage>
        <taxon>Bacteria</taxon>
        <taxon>Pseudomonadati</taxon>
        <taxon>Pseudomonadota</taxon>
        <taxon>Alphaproteobacteria</taxon>
        <taxon>Geminicoccales</taxon>
        <taxon>Geminicoccaceae</taxon>
        <taxon>Tistrella</taxon>
    </lineage>
</organism>
<dbReference type="EMBL" id="DMAI01000172">
    <property type="protein sequence ID" value="HAE47992.1"/>
    <property type="molecule type" value="Genomic_DNA"/>
</dbReference>
<dbReference type="GO" id="GO:0070181">
    <property type="term" value="F:small ribosomal subunit rRNA binding"/>
    <property type="evidence" value="ECO:0007669"/>
    <property type="project" value="TreeGrafter"/>
</dbReference>
<accession>A0A162KLU9</accession>
<dbReference type="OrthoDB" id="9807974at2"/>
<keyword evidence="3 8" id="KW-0699">rRNA-binding</keyword>
<dbReference type="NCBIfam" id="TIGR00029">
    <property type="entry name" value="S20"/>
    <property type="match status" value="1"/>
</dbReference>
<dbReference type="HAMAP" id="MF_00500">
    <property type="entry name" value="Ribosomal_bS20"/>
    <property type="match status" value="1"/>
</dbReference>
<comment type="function">
    <text evidence="1 8">Binds directly to 16S ribosomal RNA.</text>
</comment>
<protein>
    <recommendedName>
        <fullName evidence="7 8">Small ribosomal subunit protein bS20</fullName>
    </recommendedName>
</protein>
<evidence type="ECO:0000256" key="3">
    <source>
        <dbReference type="ARBA" id="ARBA00022730"/>
    </source>
</evidence>
<name>A0A162KLU9_9PROT</name>
<dbReference type="RefSeq" id="WP_014747079.1">
    <property type="nucleotide sequence ID" value="NZ_CP121013.1"/>
</dbReference>